<feature type="compositionally biased region" description="Basic and acidic residues" evidence="1">
    <location>
        <begin position="118"/>
        <end position="147"/>
    </location>
</feature>
<gene>
    <name evidence="2" type="ORF">ARMSODRAFT_976394</name>
</gene>
<evidence type="ECO:0000313" key="3">
    <source>
        <dbReference type="Proteomes" id="UP000218334"/>
    </source>
</evidence>
<reference evidence="3" key="1">
    <citation type="journal article" date="2017" name="Nat. Ecol. Evol.">
        <title>Genome expansion and lineage-specific genetic innovations in the forest pathogenic fungi Armillaria.</title>
        <authorList>
            <person name="Sipos G."/>
            <person name="Prasanna A.N."/>
            <person name="Walter M.C."/>
            <person name="O'Connor E."/>
            <person name="Balint B."/>
            <person name="Krizsan K."/>
            <person name="Kiss B."/>
            <person name="Hess J."/>
            <person name="Varga T."/>
            <person name="Slot J."/>
            <person name="Riley R."/>
            <person name="Boka B."/>
            <person name="Rigling D."/>
            <person name="Barry K."/>
            <person name="Lee J."/>
            <person name="Mihaltcheva S."/>
            <person name="LaButti K."/>
            <person name="Lipzen A."/>
            <person name="Waldron R."/>
            <person name="Moloney N.M."/>
            <person name="Sperisen C."/>
            <person name="Kredics L."/>
            <person name="Vagvoelgyi C."/>
            <person name="Patrignani A."/>
            <person name="Fitzpatrick D."/>
            <person name="Nagy I."/>
            <person name="Doyle S."/>
            <person name="Anderson J.B."/>
            <person name="Grigoriev I.V."/>
            <person name="Gueldener U."/>
            <person name="Muensterkoetter M."/>
            <person name="Nagy L.G."/>
        </authorList>
    </citation>
    <scope>NUCLEOTIDE SEQUENCE [LARGE SCALE GENOMIC DNA]</scope>
    <source>
        <strain evidence="3">28-4</strain>
    </source>
</reference>
<keyword evidence="3" id="KW-1185">Reference proteome</keyword>
<name>A0A2H3BBA6_9AGAR</name>
<protein>
    <submittedName>
        <fullName evidence="2">Uncharacterized protein</fullName>
    </submittedName>
</protein>
<feature type="compositionally biased region" description="Basic and acidic residues" evidence="1">
    <location>
        <begin position="76"/>
        <end position="87"/>
    </location>
</feature>
<dbReference type="Proteomes" id="UP000218334">
    <property type="component" value="Unassembled WGS sequence"/>
</dbReference>
<organism evidence="2 3">
    <name type="scientific">Armillaria solidipes</name>
    <dbReference type="NCBI Taxonomy" id="1076256"/>
    <lineage>
        <taxon>Eukaryota</taxon>
        <taxon>Fungi</taxon>
        <taxon>Dikarya</taxon>
        <taxon>Basidiomycota</taxon>
        <taxon>Agaricomycotina</taxon>
        <taxon>Agaricomycetes</taxon>
        <taxon>Agaricomycetidae</taxon>
        <taxon>Agaricales</taxon>
        <taxon>Marasmiineae</taxon>
        <taxon>Physalacriaceae</taxon>
        <taxon>Armillaria</taxon>
    </lineage>
</organism>
<dbReference type="EMBL" id="KZ293434">
    <property type="protein sequence ID" value="PBK68135.1"/>
    <property type="molecule type" value="Genomic_DNA"/>
</dbReference>
<feature type="region of interest" description="Disordered" evidence="1">
    <location>
        <begin position="64"/>
        <end position="162"/>
    </location>
</feature>
<evidence type="ECO:0000313" key="2">
    <source>
        <dbReference type="EMBL" id="PBK68135.1"/>
    </source>
</evidence>
<sequence>MPKASTTLAKPDRTEEILHIDATKRYEVKSIDLDTLRPVHMERGEKNMLVKHYNTRDIEALEQRLKQDPSSSKVHTSLEKAMKRTEGKISAITDYGDPSQKVQTSTSEPSLPGTSKGKMKEESLSQDKDKGKSPAKQHDDIVSESIKKVPSSSKPKKSPVKRNYDYNDYDYDILEENMFDGMASDHAAALCLRSTCLLIKPIIFNTPAGHRYNENLLSNCQAEVPDKTFM</sequence>
<accession>A0A2H3BBA6</accession>
<proteinExistence type="predicted"/>
<dbReference type="AlphaFoldDB" id="A0A2H3BBA6"/>
<evidence type="ECO:0000256" key="1">
    <source>
        <dbReference type="SAM" id="MobiDB-lite"/>
    </source>
</evidence>
<feature type="compositionally biased region" description="Polar residues" evidence="1">
    <location>
        <begin position="100"/>
        <end position="113"/>
    </location>
</feature>